<dbReference type="Pfam" id="PF01385">
    <property type="entry name" value="OrfB_IS605"/>
    <property type="match status" value="1"/>
</dbReference>
<dbReference type="RefSeq" id="WP_152149556.1">
    <property type="nucleotide sequence ID" value="NZ_WEIO01000001.1"/>
</dbReference>
<evidence type="ECO:0000259" key="2">
    <source>
        <dbReference type="Pfam" id="PF01385"/>
    </source>
</evidence>
<dbReference type="Proteomes" id="UP000429595">
    <property type="component" value="Unassembled WGS sequence"/>
</dbReference>
<sequence length="155" mass="18354">MYRFVFDNGIIIPIKRQGERWYAIFSVERQASLSSLDVNHAVGIDVGIHKYAVLSNGKEFENPTFLRKKEKQLKKAQRKLSKMKRGSSNYRKQVVRLRRLHEKVSNQRRDFLHKLSYHITQTYSVVCAENLNIRRMVRNRKLSKLISDAGWGMFR</sequence>
<accession>A0A6I1FKA0</accession>
<feature type="domain" description="Probable transposase IS891/IS1136/IS1341" evidence="2">
    <location>
        <begin position="26"/>
        <end position="139"/>
    </location>
</feature>
<feature type="coiled-coil region" evidence="1">
    <location>
        <begin position="66"/>
        <end position="93"/>
    </location>
</feature>
<name>A0A6I1FKA0_9BACI</name>
<proteinExistence type="predicted"/>
<dbReference type="NCBIfam" id="NF040570">
    <property type="entry name" value="guided_TnpB"/>
    <property type="match status" value="1"/>
</dbReference>
<dbReference type="InterPro" id="IPR001959">
    <property type="entry name" value="Transposase"/>
</dbReference>
<evidence type="ECO:0000256" key="1">
    <source>
        <dbReference type="SAM" id="Coils"/>
    </source>
</evidence>
<evidence type="ECO:0000313" key="3">
    <source>
        <dbReference type="EMBL" id="KAB7709030.1"/>
    </source>
</evidence>
<evidence type="ECO:0000313" key="4">
    <source>
        <dbReference type="Proteomes" id="UP000429595"/>
    </source>
</evidence>
<dbReference type="AlphaFoldDB" id="A0A6I1FKA0"/>
<reference evidence="3 4" key="1">
    <citation type="submission" date="2019-10" db="EMBL/GenBank/DDBJ databases">
        <title>Bacillus aerolatum sp. nov., isolated from bioaerosol of sport playgrounds.</title>
        <authorList>
            <person name="Chen P."/>
            <person name="Zhang G."/>
        </authorList>
    </citation>
    <scope>NUCLEOTIDE SEQUENCE [LARGE SCALE GENOMIC DNA]</scope>
    <source>
        <strain evidence="3 4">CX253</strain>
    </source>
</reference>
<comment type="caution">
    <text evidence="3">The sequence shown here is derived from an EMBL/GenBank/DDBJ whole genome shotgun (WGS) entry which is preliminary data.</text>
</comment>
<protein>
    <submittedName>
        <fullName evidence="3">Transposase</fullName>
    </submittedName>
</protein>
<keyword evidence="4" id="KW-1185">Reference proteome</keyword>
<organism evidence="3 4">
    <name type="scientific">Bacillus aerolatus</name>
    <dbReference type="NCBI Taxonomy" id="2653354"/>
    <lineage>
        <taxon>Bacteria</taxon>
        <taxon>Bacillati</taxon>
        <taxon>Bacillota</taxon>
        <taxon>Bacilli</taxon>
        <taxon>Bacillales</taxon>
        <taxon>Bacillaceae</taxon>
        <taxon>Bacillus</taxon>
    </lineage>
</organism>
<dbReference type="EMBL" id="WEIO01000001">
    <property type="protein sequence ID" value="KAB7709030.1"/>
    <property type="molecule type" value="Genomic_DNA"/>
</dbReference>
<keyword evidence="1" id="KW-0175">Coiled coil</keyword>
<gene>
    <name evidence="3" type="ORF">F9802_02560</name>
</gene>